<evidence type="ECO:0000256" key="2">
    <source>
        <dbReference type="ARBA" id="ARBA00004141"/>
    </source>
</evidence>
<evidence type="ECO:0000256" key="10">
    <source>
        <dbReference type="ARBA" id="ARBA00022695"/>
    </source>
</evidence>
<proteinExistence type="inferred from homology"/>
<keyword evidence="11 18" id="KW-1133">Transmembrane helix</keyword>
<evidence type="ECO:0000256" key="7">
    <source>
        <dbReference type="ARBA" id="ARBA00022516"/>
    </source>
</evidence>
<dbReference type="EC" id="2.7.7.41" evidence="6 16"/>
<evidence type="ECO:0000256" key="14">
    <source>
        <dbReference type="ARBA" id="ARBA00023209"/>
    </source>
</evidence>
<evidence type="ECO:0000256" key="15">
    <source>
        <dbReference type="ARBA" id="ARBA00023264"/>
    </source>
</evidence>
<evidence type="ECO:0000256" key="16">
    <source>
        <dbReference type="RuleBase" id="RU003938"/>
    </source>
</evidence>
<evidence type="ECO:0000256" key="17">
    <source>
        <dbReference type="SAM" id="MobiDB-lite"/>
    </source>
</evidence>
<evidence type="ECO:0000256" key="13">
    <source>
        <dbReference type="ARBA" id="ARBA00023136"/>
    </source>
</evidence>
<dbReference type="InterPro" id="IPR016720">
    <property type="entry name" value="PC_Trfase_euk"/>
</dbReference>
<evidence type="ECO:0000256" key="12">
    <source>
        <dbReference type="ARBA" id="ARBA00023098"/>
    </source>
</evidence>
<comment type="similarity">
    <text evidence="5 16">Belongs to the CDS family.</text>
</comment>
<keyword evidence="12" id="KW-0443">Lipid metabolism</keyword>
<keyword evidence="8 16" id="KW-0808">Transferase</keyword>
<evidence type="ECO:0000313" key="19">
    <source>
        <dbReference type="EMBL" id="GFH49591.1"/>
    </source>
</evidence>
<evidence type="ECO:0000256" key="6">
    <source>
        <dbReference type="ARBA" id="ARBA00012487"/>
    </source>
</evidence>
<evidence type="ECO:0000256" key="11">
    <source>
        <dbReference type="ARBA" id="ARBA00022989"/>
    </source>
</evidence>
<comment type="pathway">
    <text evidence="4">Lipid metabolism.</text>
</comment>
<comment type="caution">
    <text evidence="19">The sequence shown here is derived from an EMBL/GenBank/DDBJ whole genome shotgun (WGS) entry which is preliminary data.</text>
</comment>
<evidence type="ECO:0000256" key="8">
    <source>
        <dbReference type="ARBA" id="ARBA00022679"/>
    </source>
</evidence>
<organism evidence="19 20">
    <name type="scientific">Chaetoceros tenuissimus</name>
    <dbReference type="NCBI Taxonomy" id="426638"/>
    <lineage>
        <taxon>Eukaryota</taxon>
        <taxon>Sar</taxon>
        <taxon>Stramenopiles</taxon>
        <taxon>Ochrophyta</taxon>
        <taxon>Bacillariophyta</taxon>
        <taxon>Coscinodiscophyceae</taxon>
        <taxon>Chaetocerotophycidae</taxon>
        <taxon>Chaetocerotales</taxon>
        <taxon>Chaetocerotaceae</taxon>
        <taxon>Chaetoceros</taxon>
    </lineage>
</organism>
<feature type="transmembrane region" description="Helical" evidence="18">
    <location>
        <begin position="294"/>
        <end position="315"/>
    </location>
</feature>
<dbReference type="AlphaFoldDB" id="A0AAD3H434"/>
<keyword evidence="14" id="KW-0594">Phospholipid biosynthesis</keyword>
<evidence type="ECO:0000256" key="4">
    <source>
        <dbReference type="ARBA" id="ARBA00005189"/>
    </source>
</evidence>
<evidence type="ECO:0000256" key="1">
    <source>
        <dbReference type="ARBA" id="ARBA00001698"/>
    </source>
</evidence>
<dbReference type="PROSITE" id="PS01315">
    <property type="entry name" value="CDS"/>
    <property type="match status" value="1"/>
</dbReference>
<keyword evidence="9 16" id="KW-0812">Transmembrane</keyword>
<comment type="catalytic activity">
    <reaction evidence="1 16">
        <text>a 1,2-diacyl-sn-glycero-3-phosphate + CTP + H(+) = a CDP-1,2-diacyl-sn-glycerol + diphosphate</text>
        <dbReference type="Rhea" id="RHEA:16229"/>
        <dbReference type="ChEBI" id="CHEBI:15378"/>
        <dbReference type="ChEBI" id="CHEBI:33019"/>
        <dbReference type="ChEBI" id="CHEBI:37563"/>
        <dbReference type="ChEBI" id="CHEBI:58332"/>
        <dbReference type="ChEBI" id="CHEBI:58608"/>
        <dbReference type="EC" id="2.7.7.41"/>
    </reaction>
</comment>
<dbReference type="GO" id="GO:0008654">
    <property type="term" value="P:phospholipid biosynthetic process"/>
    <property type="evidence" value="ECO:0007669"/>
    <property type="project" value="UniProtKB-KW"/>
</dbReference>
<reference evidence="19 20" key="1">
    <citation type="journal article" date="2021" name="Sci. Rep.">
        <title>The genome of the diatom Chaetoceros tenuissimus carries an ancient integrated fragment of an extant virus.</title>
        <authorList>
            <person name="Hongo Y."/>
            <person name="Kimura K."/>
            <person name="Takaki Y."/>
            <person name="Yoshida Y."/>
            <person name="Baba S."/>
            <person name="Kobayashi G."/>
            <person name="Nagasaki K."/>
            <person name="Hano T."/>
            <person name="Tomaru Y."/>
        </authorList>
    </citation>
    <scope>NUCLEOTIDE SEQUENCE [LARGE SCALE GENOMIC DNA]</scope>
    <source>
        <strain evidence="19 20">NIES-3715</strain>
    </source>
</reference>
<comment type="subcellular location">
    <subcellularLocation>
        <location evidence="2">Membrane</location>
        <topology evidence="2">Multi-pass membrane protein</topology>
    </subcellularLocation>
</comment>
<dbReference type="Pfam" id="PF01148">
    <property type="entry name" value="CTP_transf_1"/>
    <property type="match status" value="1"/>
</dbReference>
<dbReference type="InterPro" id="IPR000374">
    <property type="entry name" value="PC_trans"/>
</dbReference>
<keyword evidence="7" id="KW-0444">Lipid biosynthesis</keyword>
<keyword evidence="10 16" id="KW-0548">Nucleotidyltransferase</keyword>
<dbReference type="Proteomes" id="UP001054902">
    <property type="component" value="Unassembled WGS sequence"/>
</dbReference>
<feature type="compositionally biased region" description="Polar residues" evidence="17">
    <location>
        <begin position="61"/>
        <end position="71"/>
    </location>
</feature>
<feature type="transmembrane region" description="Helical" evidence="18">
    <location>
        <begin position="204"/>
        <end position="223"/>
    </location>
</feature>
<dbReference type="PANTHER" id="PTHR13773:SF8">
    <property type="entry name" value="PHOSPHATIDATE CYTIDYLYLTRANSFERASE, PHOTORECEPTOR-SPECIFIC"/>
    <property type="match status" value="1"/>
</dbReference>
<dbReference type="EMBL" id="BLLK01000038">
    <property type="protein sequence ID" value="GFH49591.1"/>
    <property type="molecule type" value="Genomic_DNA"/>
</dbReference>
<evidence type="ECO:0000256" key="3">
    <source>
        <dbReference type="ARBA" id="ARBA00005119"/>
    </source>
</evidence>
<keyword evidence="20" id="KW-1185">Reference proteome</keyword>
<feature type="compositionally biased region" description="Basic residues" evidence="17">
    <location>
        <begin position="1"/>
        <end position="13"/>
    </location>
</feature>
<dbReference type="PANTHER" id="PTHR13773">
    <property type="entry name" value="PHOSPHATIDATE CYTIDYLYLTRANSFERASE"/>
    <property type="match status" value="1"/>
</dbReference>
<keyword evidence="13 18" id="KW-0472">Membrane</keyword>
<feature type="compositionally biased region" description="Low complexity" evidence="17">
    <location>
        <begin position="14"/>
        <end position="32"/>
    </location>
</feature>
<dbReference type="GO" id="GO:0005789">
    <property type="term" value="C:endoplasmic reticulum membrane"/>
    <property type="evidence" value="ECO:0007669"/>
    <property type="project" value="TreeGrafter"/>
</dbReference>
<feature type="transmembrane region" description="Helical" evidence="18">
    <location>
        <begin position="162"/>
        <end position="183"/>
    </location>
</feature>
<evidence type="ECO:0000256" key="9">
    <source>
        <dbReference type="ARBA" id="ARBA00022692"/>
    </source>
</evidence>
<sequence>MSKKLGLRLRKNKQSSSTVTSPPSNNNQNTESNLEEEYNLHKRKNKSGSSPFQRWNKKKSQSSIPDNISTNADEDIHTVLTEDTHSKISKKRNATLEGIMKSEMKEEMSISSNNNDSISEPRKAMATSEIKKDESKLKKIFIRLFFGFLMVFIFLFHMFSGHIYLCGLIFFTEVMLFRELVAVRYNTFFHIIEETIPWFRTTQWLWFWTSIFYTYSDFVVEVIKGNTSLHYLLEYARFQAGFSFLLYSGTFVLTIASIQPGYIKFQLNQLCWTILVLCLTVGQLKYIMHNVYNGFFWFALPIMLVVSNDSFAWLAGITCGRKFIHRPFISISPNKTWEGFIGGWIGTMIFGYYLARFMSHYTWMTCPETTFELFPQPLECDPHPVFKPATFIFPSQIFELIPSGLAQMIPNVVDMCMIDGDASNLTACVSGAENHTHHHFELQIKDLYPVQIHTLGLSLFASFVAPFGGFLASAIKRAYELKDFGVLIPGHGGMMDRFDCQLLMALCTWVHYNTFVKLSAVSVPKMIYMYQMMKESEQEEFLKLVREL</sequence>
<evidence type="ECO:0000313" key="20">
    <source>
        <dbReference type="Proteomes" id="UP001054902"/>
    </source>
</evidence>
<gene>
    <name evidence="19" type="ORF">CTEN210_06067</name>
</gene>
<feature type="region of interest" description="Disordered" evidence="17">
    <location>
        <begin position="1"/>
        <end position="71"/>
    </location>
</feature>
<comment type="pathway">
    <text evidence="3 16">Phospholipid metabolism; CDP-diacylglycerol biosynthesis; CDP-diacylglycerol from sn-glycerol 3-phosphate: step 3/3.</text>
</comment>
<feature type="transmembrane region" description="Helical" evidence="18">
    <location>
        <begin position="336"/>
        <end position="355"/>
    </location>
</feature>
<evidence type="ECO:0000256" key="5">
    <source>
        <dbReference type="ARBA" id="ARBA00010185"/>
    </source>
</evidence>
<keyword evidence="15" id="KW-1208">Phospholipid metabolism</keyword>
<feature type="transmembrane region" description="Helical" evidence="18">
    <location>
        <begin position="140"/>
        <end position="156"/>
    </location>
</feature>
<accession>A0AAD3H434</accession>
<dbReference type="GO" id="GO:0004605">
    <property type="term" value="F:phosphatidate cytidylyltransferase activity"/>
    <property type="evidence" value="ECO:0007669"/>
    <property type="project" value="UniProtKB-EC"/>
</dbReference>
<evidence type="ECO:0000256" key="18">
    <source>
        <dbReference type="SAM" id="Phobius"/>
    </source>
</evidence>
<feature type="transmembrane region" description="Helical" evidence="18">
    <location>
        <begin position="235"/>
        <end position="258"/>
    </location>
</feature>
<protein>
    <recommendedName>
        <fullName evidence="6 16">Phosphatidate cytidylyltransferase</fullName>
        <ecNumber evidence="6 16">2.7.7.41</ecNumber>
    </recommendedName>
</protein>
<feature type="transmembrane region" description="Helical" evidence="18">
    <location>
        <begin position="455"/>
        <end position="475"/>
    </location>
</feature>
<name>A0AAD3H434_9STRA</name>